<dbReference type="Pfam" id="PF00583">
    <property type="entry name" value="Acetyltransf_1"/>
    <property type="match status" value="2"/>
</dbReference>
<dbReference type="Gene3D" id="3.40.630.30">
    <property type="match status" value="2"/>
</dbReference>
<evidence type="ECO:0000313" key="4">
    <source>
        <dbReference type="EMBL" id="TDH63576.1"/>
    </source>
</evidence>
<gene>
    <name evidence="4" type="ORF">E2C06_06540</name>
</gene>
<dbReference type="OrthoDB" id="3389160at2"/>
<dbReference type="PROSITE" id="PS51186">
    <property type="entry name" value="GNAT"/>
    <property type="match status" value="2"/>
</dbReference>
<feature type="domain" description="N-acetyltransferase" evidence="3">
    <location>
        <begin position="1"/>
        <end position="128"/>
    </location>
</feature>
<organism evidence="4 5">
    <name type="scientific">Dankookia rubra</name>
    <dbReference type="NCBI Taxonomy" id="1442381"/>
    <lineage>
        <taxon>Bacteria</taxon>
        <taxon>Pseudomonadati</taxon>
        <taxon>Pseudomonadota</taxon>
        <taxon>Alphaproteobacteria</taxon>
        <taxon>Acetobacterales</taxon>
        <taxon>Roseomonadaceae</taxon>
        <taxon>Dankookia</taxon>
    </lineage>
</organism>
<dbReference type="CDD" id="cd04301">
    <property type="entry name" value="NAT_SF"/>
    <property type="match status" value="2"/>
</dbReference>
<keyword evidence="2" id="KW-0012">Acyltransferase</keyword>
<dbReference type="AlphaFoldDB" id="A0A4R5QK62"/>
<reference evidence="4 5" key="1">
    <citation type="journal article" date="2016" name="J. Microbiol.">
        <title>Dankookia rubra gen. nov., sp. nov., an alphaproteobacterium isolated from sediment of a shallow stream.</title>
        <authorList>
            <person name="Kim W.H."/>
            <person name="Kim D.H."/>
            <person name="Kang K."/>
            <person name="Ahn T.Y."/>
        </authorList>
    </citation>
    <scope>NUCLEOTIDE SEQUENCE [LARGE SCALE GENOMIC DNA]</scope>
    <source>
        <strain evidence="4 5">JCM30602</strain>
    </source>
</reference>
<dbReference type="SUPFAM" id="SSF55729">
    <property type="entry name" value="Acyl-CoA N-acyltransferases (Nat)"/>
    <property type="match status" value="2"/>
</dbReference>
<protein>
    <submittedName>
        <fullName evidence="4">GNAT family N-acetyltransferase</fullName>
    </submittedName>
</protein>
<feature type="domain" description="N-acetyltransferase" evidence="3">
    <location>
        <begin position="150"/>
        <end position="298"/>
    </location>
</feature>
<dbReference type="EMBL" id="SMSJ01000005">
    <property type="protein sequence ID" value="TDH63576.1"/>
    <property type="molecule type" value="Genomic_DNA"/>
</dbReference>
<dbReference type="InterPro" id="IPR016181">
    <property type="entry name" value="Acyl_CoA_acyltransferase"/>
</dbReference>
<dbReference type="Proteomes" id="UP000295096">
    <property type="component" value="Unassembled WGS sequence"/>
</dbReference>
<evidence type="ECO:0000256" key="1">
    <source>
        <dbReference type="ARBA" id="ARBA00022679"/>
    </source>
</evidence>
<dbReference type="InterPro" id="IPR050832">
    <property type="entry name" value="Bact_Acetyltransf"/>
</dbReference>
<keyword evidence="5" id="KW-1185">Reference proteome</keyword>
<evidence type="ECO:0000313" key="5">
    <source>
        <dbReference type="Proteomes" id="UP000295096"/>
    </source>
</evidence>
<dbReference type="InterPro" id="IPR000182">
    <property type="entry name" value="GNAT_dom"/>
</dbReference>
<name>A0A4R5QK62_9PROT</name>
<proteinExistence type="predicted"/>
<sequence length="298" mass="31992">MDVDGEVPELRALATHFAGQGGMLRAAERDGQVAGMVGTKPIGDGAWEICRMYLAAGERGTGLAQRLLDTAEAHAKAAGAERLVLWSDTRFDRAHRFYEKQSYVRQGAIRALGDLSNSLEYRYAKPARGLVVEALDAAAAASAERRLAEILVACVAAGASVSFLPPLEMDKARGFWRKVAKDVAAGGRVLLAAWLDGALVGTAQLALDMPENQPHRADVAKVLVHPAARRAGIGRALMRRVEAEARARGRRLLVLDTAGDAAERLYRATGWQEAGTIPGFALDGHGGELATIFFWKRV</sequence>
<comment type="caution">
    <text evidence="4">The sequence shown here is derived from an EMBL/GenBank/DDBJ whole genome shotgun (WGS) entry which is preliminary data.</text>
</comment>
<evidence type="ECO:0000256" key="2">
    <source>
        <dbReference type="ARBA" id="ARBA00023315"/>
    </source>
</evidence>
<dbReference type="GO" id="GO:0016747">
    <property type="term" value="F:acyltransferase activity, transferring groups other than amino-acyl groups"/>
    <property type="evidence" value="ECO:0007669"/>
    <property type="project" value="InterPro"/>
</dbReference>
<accession>A0A4R5QK62</accession>
<dbReference type="PANTHER" id="PTHR43877">
    <property type="entry name" value="AMINOALKYLPHOSPHONATE N-ACETYLTRANSFERASE-RELATED-RELATED"/>
    <property type="match status" value="1"/>
</dbReference>
<evidence type="ECO:0000259" key="3">
    <source>
        <dbReference type="PROSITE" id="PS51186"/>
    </source>
</evidence>
<keyword evidence="1 4" id="KW-0808">Transferase</keyword>